<dbReference type="InterPro" id="IPR006179">
    <property type="entry name" value="5_nucleotidase/apyrase"/>
</dbReference>
<dbReference type="Proteomes" id="UP000029554">
    <property type="component" value="Unassembled WGS sequence"/>
</dbReference>
<dbReference type="Gene3D" id="3.90.780.10">
    <property type="entry name" value="5'-Nucleotidase, C-terminal domain"/>
    <property type="match status" value="1"/>
</dbReference>
<dbReference type="PANTHER" id="PTHR11575:SF24">
    <property type="entry name" value="5'-NUCLEOTIDASE"/>
    <property type="match status" value="1"/>
</dbReference>
<gene>
    <name evidence="2" type="ORF">LG45_14785</name>
</gene>
<evidence type="ECO:0000313" key="2">
    <source>
        <dbReference type="EMBL" id="KGD67466.1"/>
    </source>
</evidence>
<keyword evidence="3" id="KW-1185">Reference proteome</keyword>
<reference evidence="2 3" key="1">
    <citation type="submission" date="2014-09" db="EMBL/GenBank/DDBJ databases">
        <title>Whole Genome Shotgun of Flavobacterium aquatile LMG 4008.</title>
        <authorList>
            <person name="Gale A.N."/>
            <person name="Pipes S.E."/>
            <person name="Newman J.D."/>
        </authorList>
    </citation>
    <scope>NUCLEOTIDE SEQUENCE [LARGE SCALE GENOMIC DNA]</scope>
    <source>
        <strain evidence="2 3">LMG 4008</strain>
    </source>
</reference>
<accession>A0A095SS52</accession>
<dbReference type="SUPFAM" id="SSF55816">
    <property type="entry name" value="5'-nucleotidase (syn. UDP-sugar hydrolase), C-terminal domain"/>
    <property type="match status" value="1"/>
</dbReference>
<proteinExistence type="predicted"/>
<dbReference type="Pfam" id="PF02872">
    <property type="entry name" value="5_nucleotid_C"/>
    <property type="match status" value="1"/>
</dbReference>
<dbReference type="InterPro" id="IPR008334">
    <property type="entry name" value="5'-Nucleotdase_C"/>
</dbReference>
<dbReference type="PROSITE" id="PS51257">
    <property type="entry name" value="PROKAR_LIPOPROTEIN"/>
    <property type="match status" value="1"/>
</dbReference>
<dbReference type="GO" id="GO:0009166">
    <property type="term" value="P:nucleotide catabolic process"/>
    <property type="evidence" value="ECO:0007669"/>
    <property type="project" value="InterPro"/>
</dbReference>
<dbReference type="InterPro" id="IPR036907">
    <property type="entry name" value="5'-Nucleotdase_C_sf"/>
</dbReference>
<dbReference type="eggNOG" id="COG0737">
    <property type="taxonomic scope" value="Bacteria"/>
</dbReference>
<evidence type="ECO:0000313" key="3">
    <source>
        <dbReference type="Proteomes" id="UP000029554"/>
    </source>
</evidence>
<dbReference type="EMBL" id="JRHH01000005">
    <property type="protein sequence ID" value="KGD67466.1"/>
    <property type="molecule type" value="Genomic_DNA"/>
</dbReference>
<organism evidence="2 3">
    <name type="scientific">Flavobacterium aquatile LMG 4008 = ATCC 11947</name>
    <dbReference type="NCBI Taxonomy" id="1453498"/>
    <lineage>
        <taxon>Bacteria</taxon>
        <taxon>Pseudomonadati</taxon>
        <taxon>Bacteroidota</taxon>
        <taxon>Flavobacteriia</taxon>
        <taxon>Flavobacteriales</taxon>
        <taxon>Flavobacteriaceae</taxon>
        <taxon>Flavobacterium</taxon>
    </lineage>
</organism>
<dbReference type="PANTHER" id="PTHR11575">
    <property type="entry name" value="5'-NUCLEOTIDASE-RELATED"/>
    <property type="match status" value="1"/>
</dbReference>
<dbReference type="AlphaFoldDB" id="A0A095SS52"/>
<dbReference type="OrthoDB" id="4762412at2"/>
<dbReference type="STRING" id="1453498.LG45_14785"/>
<protein>
    <submittedName>
        <fullName evidence="2">5'-nucleotidase</fullName>
    </submittedName>
</protein>
<dbReference type="GO" id="GO:0016787">
    <property type="term" value="F:hydrolase activity"/>
    <property type="evidence" value="ECO:0007669"/>
    <property type="project" value="InterPro"/>
</dbReference>
<name>A0A095SS52_9FLAO</name>
<feature type="domain" description="5'-Nucleotidase C-terminal" evidence="1">
    <location>
        <begin position="86"/>
        <end position="222"/>
    </location>
</feature>
<sequence>MVNLKNYSIVLKHFVLLLTFLLLTSCGNNKYSVSKIEGKKIGITNNQSEVTEIENYIKPYRDHIDKDLSTTLAYSPEVLDKSKGEWQTNIGNFLADVTFEKCNVVFQSREKKSLDMCILNHGGIRSIIPKGNVTARNAYEVMPFENSATVIALKGEQILEMVNYLISEKKPHPLSGIQFTIGSNGVAKDILIQGKPLENNTIYQVVTNDYLANGGDNMTFFKKGIKRTDLDYKLRNILIDYFKDVDTLKINSNKRIIKE</sequence>
<comment type="caution">
    <text evidence="2">The sequence shown here is derived from an EMBL/GenBank/DDBJ whole genome shotgun (WGS) entry which is preliminary data.</text>
</comment>
<dbReference type="PRINTS" id="PR01607">
    <property type="entry name" value="APYRASEFAMLY"/>
</dbReference>
<evidence type="ECO:0000259" key="1">
    <source>
        <dbReference type="Pfam" id="PF02872"/>
    </source>
</evidence>